<name>A0ABQ8JZS5_9APHY</name>
<organism evidence="1 2">
    <name type="scientific">Rhodofomes roseus</name>
    <dbReference type="NCBI Taxonomy" id="34475"/>
    <lineage>
        <taxon>Eukaryota</taxon>
        <taxon>Fungi</taxon>
        <taxon>Dikarya</taxon>
        <taxon>Basidiomycota</taxon>
        <taxon>Agaricomycotina</taxon>
        <taxon>Agaricomycetes</taxon>
        <taxon>Polyporales</taxon>
        <taxon>Rhodofomes</taxon>
    </lineage>
</organism>
<dbReference type="Proteomes" id="UP000814176">
    <property type="component" value="Unassembled WGS sequence"/>
</dbReference>
<proteinExistence type="predicted"/>
<sequence length="221" mass="25568">MIRHHIPRMMDSKDTTSILNAGRSPIDPMAMITTSLIPGTSSPSRLRYLVRRLQRSKVGRRAPERSRPCREAHWERTRDCLRAFWTGSLQFLHRSKQYTNDAPVRRPNSKPSGSLPIARQFVIRPNPRTPSVPVRNRARQFLPVHTLYSSCDIVHDVPRSCPGVAFRDDWYVNHRRWVQRPRAASRWACYQPATNRLSQPCTHIVPAGRCTLTTALVREWS</sequence>
<protein>
    <submittedName>
        <fullName evidence="1">Uncharacterized protein</fullName>
    </submittedName>
</protein>
<reference evidence="1 2" key="1">
    <citation type="journal article" date="2021" name="Environ. Microbiol.">
        <title>Gene family expansions and transcriptome signatures uncover fungal adaptations to wood decay.</title>
        <authorList>
            <person name="Hage H."/>
            <person name="Miyauchi S."/>
            <person name="Viragh M."/>
            <person name="Drula E."/>
            <person name="Min B."/>
            <person name="Chaduli D."/>
            <person name="Navarro D."/>
            <person name="Favel A."/>
            <person name="Norest M."/>
            <person name="Lesage-Meessen L."/>
            <person name="Balint B."/>
            <person name="Merenyi Z."/>
            <person name="de Eugenio L."/>
            <person name="Morin E."/>
            <person name="Martinez A.T."/>
            <person name="Baldrian P."/>
            <person name="Stursova M."/>
            <person name="Martinez M.J."/>
            <person name="Novotny C."/>
            <person name="Magnuson J.K."/>
            <person name="Spatafora J.W."/>
            <person name="Maurice S."/>
            <person name="Pangilinan J."/>
            <person name="Andreopoulos W."/>
            <person name="LaButti K."/>
            <person name="Hundley H."/>
            <person name="Na H."/>
            <person name="Kuo A."/>
            <person name="Barry K."/>
            <person name="Lipzen A."/>
            <person name="Henrissat B."/>
            <person name="Riley R."/>
            <person name="Ahrendt S."/>
            <person name="Nagy L.G."/>
            <person name="Grigoriev I.V."/>
            <person name="Martin F."/>
            <person name="Rosso M.N."/>
        </authorList>
    </citation>
    <scope>NUCLEOTIDE SEQUENCE [LARGE SCALE GENOMIC DNA]</scope>
    <source>
        <strain evidence="1 2">CIRM-BRFM 1785</strain>
    </source>
</reference>
<comment type="caution">
    <text evidence="1">The sequence shown here is derived from an EMBL/GenBank/DDBJ whole genome shotgun (WGS) entry which is preliminary data.</text>
</comment>
<evidence type="ECO:0000313" key="1">
    <source>
        <dbReference type="EMBL" id="KAH9829851.1"/>
    </source>
</evidence>
<accession>A0ABQ8JZS5</accession>
<dbReference type="GeneID" id="71998992"/>
<gene>
    <name evidence="1" type="ORF">C8Q71DRAFT_390955</name>
</gene>
<keyword evidence="2" id="KW-1185">Reference proteome</keyword>
<dbReference type="RefSeq" id="XP_047773214.1">
    <property type="nucleotide sequence ID" value="XM_047918260.1"/>
</dbReference>
<evidence type="ECO:0000313" key="2">
    <source>
        <dbReference type="Proteomes" id="UP000814176"/>
    </source>
</evidence>
<dbReference type="EMBL" id="JADCUA010000035">
    <property type="protein sequence ID" value="KAH9829851.1"/>
    <property type="molecule type" value="Genomic_DNA"/>
</dbReference>